<feature type="transmembrane region" description="Helical" evidence="6">
    <location>
        <begin position="362"/>
        <end position="383"/>
    </location>
</feature>
<keyword evidence="5 6" id="KW-0472">Membrane</keyword>
<feature type="transmembrane region" description="Helical" evidence="6">
    <location>
        <begin position="277"/>
        <end position="300"/>
    </location>
</feature>
<feature type="transmembrane region" description="Helical" evidence="6">
    <location>
        <begin position="234"/>
        <end position="253"/>
    </location>
</feature>
<evidence type="ECO:0000256" key="6">
    <source>
        <dbReference type="SAM" id="Phobius"/>
    </source>
</evidence>
<feature type="transmembrane region" description="Helical" evidence="6">
    <location>
        <begin position="511"/>
        <end position="530"/>
    </location>
</feature>
<evidence type="ECO:0000313" key="8">
    <source>
        <dbReference type="Proteomes" id="UP000310189"/>
    </source>
</evidence>
<sequence length="557" mass="60412">MQQYRKPIDSVRFIRHHIPKLKEWFSRKDWTGMNTHKNSDTTSKLSSGFMEKGHGSVGGEAFAVSDEHGYKVEMPREMSVWSAIGLGLAIMACPYGLSTTISIALQNGGPATVLWGWVFVSLMSICIALSLAEIASRYPTSGGPYYWSYMLASRRYNTVASYVVGWLGLIGNWTVSLSIIYGTAELIMAIPPLWHPAFEPQAWQTYLLFLAVLLICFGANFLKQRQLDALNTFSIYWTAASVLIVLVTVLAMARNGRASGSFVFGGFDVSSGWQPGWAWFVGLLQSAYVLTGYGMVAAMADEVANPETSVPRGMVGSVIAAAVTGLLYLIPLLFVMTDMPSLLNADQPIPVLFQQATGTEGATGLMVLIITIGVLGGIGALTTSSRTAYSFARDNGIPGSQWWKVVWREYLPLNALALSSIVIALLGLLSFQSAAFSAFTGVATITLGASYAGPILISLLRKREPLEGAVFRMPSWLGFIVNAVCCAWILLSIVIFCMPTAVSGLNADTMNYASVVFVFFAAVSFVYYILHARKGFNGPPATSHESVDEKSNSLDKL</sequence>
<protein>
    <recommendedName>
        <fullName evidence="9">Amino acid permease/ SLC12A domain-containing protein</fullName>
    </recommendedName>
</protein>
<feature type="transmembrane region" description="Helical" evidence="6">
    <location>
        <begin position="435"/>
        <end position="459"/>
    </location>
</feature>
<dbReference type="PANTHER" id="PTHR45649:SF3">
    <property type="entry name" value="POLYAMINE TRANSPORTER TPO5"/>
    <property type="match status" value="1"/>
</dbReference>
<evidence type="ECO:0000256" key="4">
    <source>
        <dbReference type="ARBA" id="ARBA00022989"/>
    </source>
</evidence>
<dbReference type="Pfam" id="PF13520">
    <property type="entry name" value="AA_permease_2"/>
    <property type="match status" value="1"/>
</dbReference>
<keyword evidence="4 6" id="KW-1133">Transmembrane helix</keyword>
<reference evidence="7 8" key="1">
    <citation type="submission" date="2019-03" db="EMBL/GenBank/DDBJ databases">
        <title>Sequencing 23 genomes of Wallemia ichthyophaga.</title>
        <authorList>
            <person name="Gostincar C."/>
        </authorList>
    </citation>
    <scope>NUCLEOTIDE SEQUENCE [LARGE SCALE GENOMIC DNA]</scope>
    <source>
        <strain evidence="7 8">EXF-5753</strain>
    </source>
</reference>
<feature type="transmembrane region" description="Helical" evidence="6">
    <location>
        <begin position="117"/>
        <end position="138"/>
    </location>
</feature>
<evidence type="ECO:0008006" key="9">
    <source>
        <dbReference type="Google" id="ProtNLM"/>
    </source>
</evidence>
<keyword evidence="3 6" id="KW-0812">Transmembrane</keyword>
<dbReference type="PROSITE" id="PS00218">
    <property type="entry name" value="AMINO_ACID_PERMEASE_1"/>
    <property type="match status" value="1"/>
</dbReference>
<accession>A0A4T0FUU8</accession>
<dbReference type="AlphaFoldDB" id="A0A4T0FUU8"/>
<evidence type="ECO:0000256" key="3">
    <source>
        <dbReference type="ARBA" id="ARBA00022692"/>
    </source>
</evidence>
<dbReference type="Proteomes" id="UP000310189">
    <property type="component" value="Unassembled WGS sequence"/>
</dbReference>
<dbReference type="OrthoDB" id="3900342at2759"/>
<evidence type="ECO:0000256" key="2">
    <source>
        <dbReference type="ARBA" id="ARBA00022448"/>
    </source>
</evidence>
<feature type="transmembrane region" description="Helical" evidence="6">
    <location>
        <begin position="80"/>
        <end position="105"/>
    </location>
</feature>
<feature type="transmembrane region" description="Helical" evidence="6">
    <location>
        <begin position="410"/>
        <end position="429"/>
    </location>
</feature>
<evidence type="ECO:0000256" key="5">
    <source>
        <dbReference type="ARBA" id="ARBA00023136"/>
    </source>
</evidence>
<evidence type="ECO:0000313" key="7">
    <source>
        <dbReference type="EMBL" id="TIA92341.1"/>
    </source>
</evidence>
<dbReference type="InterPro" id="IPR004840">
    <property type="entry name" value="Amino_acid_permease_CS"/>
</dbReference>
<name>A0A4T0FUU8_9BASI</name>
<dbReference type="EMBL" id="SPNW01000007">
    <property type="protein sequence ID" value="TIA92341.1"/>
    <property type="molecule type" value="Genomic_DNA"/>
</dbReference>
<dbReference type="PANTHER" id="PTHR45649">
    <property type="entry name" value="AMINO-ACID PERMEASE BAT1"/>
    <property type="match status" value="1"/>
</dbReference>
<evidence type="ECO:0000256" key="1">
    <source>
        <dbReference type="ARBA" id="ARBA00004141"/>
    </source>
</evidence>
<feature type="transmembrane region" description="Helical" evidence="6">
    <location>
        <begin position="203"/>
        <end position="222"/>
    </location>
</feature>
<organism evidence="7 8">
    <name type="scientific">Wallemia hederae</name>
    <dbReference type="NCBI Taxonomy" id="1540922"/>
    <lineage>
        <taxon>Eukaryota</taxon>
        <taxon>Fungi</taxon>
        <taxon>Dikarya</taxon>
        <taxon>Basidiomycota</taxon>
        <taxon>Wallemiomycotina</taxon>
        <taxon>Wallemiomycetes</taxon>
        <taxon>Wallemiales</taxon>
        <taxon>Wallemiaceae</taxon>
        <taxon>Wallemia</taxon>
    </lineage>
</organism>
<comment type="caution">
    <text evidence="7">The sequence shown here is derived from an EMBL/GenBank/DDBJ whole genome shotgun (WGS) entry which is preliminary data.</text>
</comment>
<proteinExistence type="predicted"/>
<feature type="transmembrane region" description="Helical" evidence="6">
    <location>
        <begin position="479"/>
        <end position="505"/>
    </location>
</feature>
<feature type="transmembrane region" description="Helical" evidence="6">
    <location>
        <begin position="159"/>
        <end position="183"/>
    </location>
</feature>
<dbReference type="GO" id="GO:0016020">
    <property type="term" value="C:membrane"/>
    <property type="evidence" value="ECO:0007669"/>
    <property type="project" value="UniProtKB-SubCell"/>
</dbReference>
<keyword evidence="2" id="KW-0813">Transport</keyword>
<keyword evidence="8" id="KW-1185">Reference proteome</keyword>
<dbReference type="Gene3D" id="1.20.1740.10">
    <property type="entry name" value="Amino acid/polyamine transporter I"/>
    <property type="match status" value="1"/>
</dbReference>
<gene>
    <name evidence="7" type="ORF">E3P99_00673</name>
</gene>
<dbReference type="PIRSF" id="PIRSF006060">
    <property type="entry name" value="AA_transporter"/>
    <property type="match status" value="1"/>
</dbReference>
<dbReference type="GO" id="GO:0022857">
    <property type="term" value="F:transmembrane transporter activity"/>
    <property type="evidence" value="ECO:0007669"/>
    <property type="project" value="InterPro"/>
</dbReference>
<feature type="transmembrane region" description="Helical" evidence="6">
    <location>
        <begin position="312"/>
        <end position="334"/>
    </location>
</feature>
<dbReference type="InterPro" id="IPR002293">
    <property type="entry name" value="AA/rel_permease1"/>
</dbReference>
<comment type="subcellular location">
    <subcellularLocation>
        <location evidence="1">Membrane</location>
        <topology evidence="1">Multi-pass membrane protein</topology>
    </subcellularLocation>
</comment>
<dbReference type="GO" id="GO:0006865">
    <property type="term" value="P:amino acid transport"/>
    <property type="evidence" value="ECO:0007669"/>
    <property type="project" value="InterPro"/>
</dbReference>